<comment type="caution">
    <text evidence="1">The sequence shown here is derived from an EMBL/GenBank/DDBJ whole genome shotgun (WGS) entry which is preliminary data.</text>
</comment>
<dbReference type="RefSeq" id="WP_068912707.1">
    <property type="nucleotide sequence ID" value="NZ_MBEW02000009.1"/>
</dbReference>
<proteinExistence type="predicted"/>
<dbReference type="STRING" id="1871336.BBG48_03125"/>
<sequence length="158" mass="18103">MININKFLKRILVFSVAFLIVTFANSIDVNAVSYQIDMGPNDPPRYYALDAQFESMSRITEPVWGRYSLPADSNGELDMYINFPNNGGKSWMQGDIKIYNNGRLLKTVGIANMSSEFAKITWKELTPNSRYYFSYTMGKIGRETGNVQFKIDVEHLMK</sequence>
<dbReference type="EMBL" id="MBEW02000009">
    <property type="protein sequence ID" value="RDY21240.1"/>
    <property type="molecule type" value="Genomic_DNA"/>
</dbReference>
<name>A0A371ILB5_9FIRM</name>
<gene>
    <name evidence="1" type="ORF">BBG48_005495</name>
</gene>
<evidence type="ECO:0000313" key="1">
    <source>
        <dbReference type="EMBL" id="RDY21240.1"/>
    </source>
</evidence>
<accession>A0A371ILB5</accession>
<dbReference type="AlphaFoldDB" id="A0A371ILB5"/>
<reference evidence="1 2" key="1">
    <citation type="journal article" date="2016" name="Genome Announc.">
        <title>Draft Genome Sequence of Criibacterium bergeronii gen. nov., sp. nov., Strain CCRI-22567T, Isolated from a Vaginal Sample from a Woman with Bacterial Vaginosis.</title>
        <authorList>
            <person name="Maheux A.F."/>
            <person name="Berube E."/>
            <person name="Boudreau D.K."/>
            <person name="Raymond F."/>
            <person name="Corbeil J."/>
            <person name="Roy P.H."/>
            <person name="Boissinot M."/>
            <person name="Omar R.F."/>
        </authorList>
    </citation>
    <scope>NUCLEOTIDE SEQUENCE [LARGE SCALE GENOMIC DNA]</scope>
    <source>
        <strain evidence="1 2">CCRI-22567</strain>
    </source>
</reference>
<dbReference type="Proteomes" id="UP000093352">
    <property type="component" value="Unassembled WGS sequence"/>
</dbReference>
<keyword evidence="2" id="KW-1185">Reference proteome</keyword>
<organism evidence="1 2">
    <name type="scientific">Criibacterium bergeronii</name>
    <dbReference type="NCBI Taxonomy" id="1871336"/>
    <lineage>
        <taxon>Bacteria</taxon>
        <taxon>Bacillati</taxon>
        <taxon>Bacillota</taxon>
        <taxon>Clostridia</taxon>
        <taxon>Peptostreptococcales</taxon>
        <taxon>Filifactoraceae</taxon>
        <taxon>Criibacterium</taxon>
    </lineage>
</organism>
<protein>
    <submittedName>
        <fullName evidence="1">Uncharacterized protein</fullName>
    </submittedName>
</protein>
<evidence type="ECO:0000313" key="2">
    <source>
        <dbReference type="Proteomes" id="UP000093352"/>
    </source>
</evidence>